<accession>A0A1R3GV17</accession>
<proteinExistence type="predicted"/>
<keyword evidence="2" id="KW-1185">Reference proteome</keyword>
<evidence type="ECO:0000313" key="2">
    <source>
        <dbReference type="Proteomes" id="UP000188268"/>
    </source>
</evidence>
<gene>
    <name evidence="1" type="ORF">CCACVL1_23193</name>
</gene>
<reference evidence="1 2" key="1">
    <citation type="submission" date="2013-09" db="EMBL/GenBank/DDBJ databases">
        <title>Corchorus capsularis genome sequencing.</title>
        <authorList>
            <person name="Alam M."/>
            <person name="Haque M.S."/>
            <person name="Islam M.S."/>
            <person name="Emdad E.M."/>
            <person name="Islam M.M."/>
            <person name="Ahmed B."/>
            <person name="Halim A."/>
            <person name="Hossen Q.M.M."/>
            <person name="Hossain M.Z."/>
            <person name="Ahmed R."/>
            <person name="Khan M.M."/>
            <person name="Islam R."/>
            <person name="Rashid M.M."/>
            <person name="Khan S.A."/>
            <person name="Rahman M.S."/>
            <person name="Alam M."/>
        </authorList>
    </citation>
    <scope>NUCLEOTIDE SEQUENCE [LARGE SCALE GENOMIC DNA]</scope>
    <source>
        <strain evidence="2">cv. CVL-1</strain>
        <tissue evidence="1">Whole seedling</tissue>
    </source>
</reference>
<evidence type="ECO:0000313" key="1">
    <source>
        <dbReference type="EMBL" id="OMO61861.1"/>
    </source>
</evidence>
<dbReference type="AlphaFoldDB" id="A0A1R3GV17"/>
<protein>
    <submittedName>
        <fullName evidence="1">Uncharacterized protein</fullName>
    </submittedName>
</protein>
<name>A0A1R3GV17_COCAP</name>
<organism evidence="1 2">
    <name type="scientific">Corchorus capsularis</name>
    <name type="common">Jute</name>
    <dbReference type="NCBI Taxonomy" id="210143"/>
    <lineage>
        <taxon>Eukaryota</taxon>
        <taxon>Viridiplantae</taxon>
        <taxon>Streptophyta</taxon>
        <taxon>Embryophyta</taxon>
        <taxon>Tracheophyta</taxon>
        <taxon>Spermatophyta</taxon>
        <taxon>Magnoliopsida</taxon>
        <taxon>eudicotyledons</taxon>
        <taxon>Gunneridae</taxon>
        <taxon>Pentapetalae</taxon>
        <taxon>rosids</taxon>
        <taxon>malvids</taxon>
        <taxon>Malvales</taxon>
        <taxon>Malvaceae</taxon>
        <taxon>Grewioideae</taxon>
        <taxon>Apeibeae</taxon>
        <taxon>Corchorus</taxon>
    </lineage>
</organism>
<dbReference type="EMBL" id="AWWV01013378">
    <property type="protein sequence ID" value="OMO61861.1"/>
    <property type="molecule type" value="Genomic_DNA"/>
</dbReference>
<comment type="caution">
    <text evidence="1">The sequence shown here is derived from an EMBL/GenBank/DDBJ whole genome shotgun (WGS) entry which is preliminary data.</text>
</comment>
<sequence>MGGYSDGSQKAQGARRAWWWGGNGV</sequence>
<dbReference type="Proteomes" id="UP000188268">
    <property type="component" value="Unassembled WGS sequence"/>
</dbReference>
<dbReference type="Gramene" id="OMO61861">
    <property type="protein sequence ID" value="OMO61861"/>
    <property type="gene ID" value="CCACVL1_23193"/>
</dbReference>